<accession>A0A0R3ML01</accession>
<comment type="caution">
    <text evidence="2">The sequence shown here is derived from an EMBL/GenBank/DDBJ whole genome shotgun (WGS) entry which is preliminary data.</text>
</comment>
<name>A0A0R3ML01_9BRAD</name>
<keyword evidence="1" id="KW-0732">Signal</keyword>
<evidence type="ECO:0000313" key="2">
    <source>
        <dbReference type="EMBL" id="KRR20884.1"/>
    </source>
</evidence>
<dbReference type="AlphaFoldDB" id="A0A0R3ML01"/>
<feature type="chain" id="PRO_5006444228" evidence="1">
    <location>
        <begin position="20"/>
        <end position="82"/>
    </location>
</feature>
<protein>
    <submittedName>
        <fullName evidence="2">Uncharacterized protein</fullName>
    </submittedName>
</protein>
<gene>
    <name evidence="2" type="ORF">CQ13_31705</name>
</gene>
<organism evidence="2 3">
    <name type="scientific">Bradyrhizobium retamae</name>
    <dbReference type="NCBI Taxonomy" id="1300035"/>
    <lineage>
        <taxon>Bacteria</taxon>
        <taxon>Pseudomonadati</taxon>
        <taxon>Pseudomonadota</taxon>
        <taxon>Alphaproteobacteria</taxon>
        <taxon>Hyphomicrobiales</taxon>
        <taxon>Nitrobacteraceae</taxon>
        <taxon>Bradyrhizobium</taxon>
    </lineage>
</organism>
<feature type="signal peptide" evidence="1">
    <location>
        <begin position="1"/>
        <end position="19"/>
    </location>
</feature>
<proteinExistence type="predicted"/>
<dbReference type="Proteomes" id="UP000052023">
    <property type="component" value="Unassembled WGS sequence"/>
</dbReference>
<keyword evidence="3" id="KW-1185">Reference proteome</keyword>
<evidence type="ECO:0000256" key="1">
    <source>
        <dbReference type="SAM" id="SignalP"/>
    </source>
</evidence>
<dbReference type="OrthoDB" id="8254544at2"/>
<dbReference type="RefSeq" id="WP_057846040.1">
    <property type="nucleotide sequence ID" value="NZ_LLYA01000175.1"/>
</dbReference>
<evidence type="ECO:0000313" key="3">
    <source>
        <dbReference type="Proteomes" id="UP000052023"/>
    </source>
</evidence>
<dbReference type="EMBL" id="LLYA01000175">
    <property type="protein sequence ID" value="KRR20884.1"/>
    <property type="molecule type" value="Genomic_DNA"/>
</dbReference>
<reference evidence="2 3" key="1">
    <citation type="submission" date="2014-03" db="EMBL/GenBank/DDBJ databases">
        <title>Bradyrhizobium valentinum sp. nov., isolated from effective nodules of Lupinus mariae-josephae, a lupine endemic of basic-lime soils in Eastern Spain.</title>
        <authorList>
            <person name="Duran D."/>
            <person name="Rey L."/>
            <person name="Navarro A."/>
            <person name="Busquets A."/>
            <person name="Imperial J."/>
            <person name="Ruiz-Argueso T."/>
        </authorList>
    </citation>
    <scope>NUCLEOTIDE SEQUENCE [LARGE SCALE GENOMIC DNA]</scope>
    <source>
        <strain evidence="2 3">Ro19</strain>
    </source>
</reference>
<sequence>MKTTLAVLALCACASGALAAAPECRAIDNANARLSCYDAAHPPKMEKPVISEKDPSRAAYKDPFSAEDARTNAKLKNICRGC</sequence>